<keyword evidence="1" id="KW-1133">Transmembrane helix</keyword>
<gene>
    <name evidence="2" type="ORF">NCTC934_01620</name>
</gene>
<organism evidence="2 3">
    <name type="scientific">Corynebacterium segmentosum</name>
    <dbReference type="NCBI Taxonomy" id="43990"/>
    <lineage>
        <taxon>Bacteria</taxon>
        <taxon>Bacillati</taxon>
        <taxon>Actinomycetota</taxon>
        <taxon>Actinomycetes</taxon>
        <taxon>Mycobacteriales</taxon>
        <taxon>Corynebacteriaceae</taxon>
        <taxon>Corynebacterium</taxon>
    </lineage>
</organism>
<proteinExistence type="predicted"/>
<reference evidence="2 3" key="1">
    <citation type="submission" date="2018-12" db="EMBL/GenBank/DDBJ databases">
        <authorList>
            <consortium name="Pathogen Informatics"/>
        </authorList>
    </citation>
    <scope>NUCLEOTIDE SEQUENCE [LARGE SCALE GENOMIC DNA]</scope>
    <source>
        <strain evidence="2 3">NCTC934</strain>
    </source>
</reference>
<keyword evidence="1" id="KW-0472">Membrane</keyword>
<evidence type="ECO:0000313" key="2">
    <source>
        <dbReference type="EMBL" id="VEH73324.1"/>
    </source>
</evidence>
<keyword evidence="3" id="KW-1185">Reference proteome</keyword>
<dbReference type="EMBL" id="LR134408">
    <property type="protein sequence ID" value="VEH73324.1"/>
    <property type="molecule type" value="Genomic_DNA"/>
</dbReference>
<feature type="transmembrane region" description="Helical" evidence="1">
    <location>
        <begin position="20"/>
        <end position="42"/>
    </location>
</feature>
<evidence type="ECO:0008006" key="4">
    <source>
        <dbReference type="Google" id="ProtNLM"/>
    </source>
</evidence>
<protein>
    <recommendedName>
        <fullName evidence="4">Secreted protein</fullName>
    </recommendedName>
</protein>
<evidence type="ECO:0000256" key="1">
    <source>
        <dbReference type="SAM" id="Phobius"/>
    </source>
</evidence>
<dbReference type="Proteomes" id="UP000280707">
    <property type="component" value="Chromosome"/>
</dbReference>
<name>A0ABY6TEQ6_9CORY</name>
<evidence type="ECO:0000313" key="3">
    <source>
        <dbReference type="Proteomes" id="UP000280707"/>
    </source>
</evidence>
<keyword evidence="1" id="KW-0812">Transmembrane</keyword>
<sequence length="76" mass="7736">MVCVTEGLEETMTISNRLSTTLAVAAAIVFPISGGLAIAFAVNTVPAETIAQAATGDPLILHLKSALEVATALAKR</sequence>
<accession>A0ABY6TEQ6</accession>